<evidence type="ECO:0000259" key="2">
    <source>
        <dbReference type="Pfam" id="PF10091"/>
    </source>
</evidence>
<keyword evidence="1" id="KW-0732">Signal</keyword>
<dbReference type="Pfam" id="PF10091">
    <property type="entry name" value="Glycoamylase"/>
    <property type="match status" value="1"/>
</dbReference>
<organism evidence="3 4">
    <name type="scientific">Siphonobacter aquaeclarae</name>
    <dbReference type="NCBI Taxonomy" id="563176"/>
    <lineage>
        <taxon>Bacteria</taxon>
        <taxon>Pseudomonadati</taxon>
        <taxon>Bacteroidota</taxon>
        <taxon>Cytophagia</taxon>
        <taxon>Cytophagales</taxon>
        <taxon>Cytophagaceae</taxon>
        <taxon>Siphonobacter</taxon>
    </lineage>
</organism>
<proteinExistence type="predicted"/>
<dbReference type="OrthoDB" id="5937621at2"/>
<keyword evidence="4" id="KW-1185">Reference proteome</keyword>
<reference evidence="3 4" key="1">
    <citation type="submission" date="2016-10" db="EMBL/GenBank/DDBJ databases">
        <authorList>
            <person name="de Groot N.N."/>
        </authorList>
    </citation>
    <scope>NUCLEOTIDE SEQUENCE [LARGE SCALE GENOMIC DNA]</scope>
    <source>
        <strain evidence="3 4">DSM 21668</strain>
    </source>
</reference>
<name>A0A1G9W109_9BACT</name>
<dbReference type="STRING" id="563176.SAMN04488090_4215"/>
<dbReference type="Proteomes" id="UP000198901">
    <property type="component" value="Unassembled WGS sequence"/>
</dbReference>
<dbReference type="RefSeq" id="WP_093207623.1">
    <property type="nucleotide sequence ID" value="NZ_FNGS01000009.1"/>
</dbReference>
<dbReference type="Gene3D" id="1.50.10.140">
    <property type="match status" value="1"/>
</dbReference>
<evidence type="ECO:0000313" key="4">
    <source>
        <dbReference type="Proteomes" id="UP000198901"/>
    </source>
</evidence>
<evidence type="ECO:0000313" key="3">
    <source>
        <dbReference type="EMBL" id="SDM78209.1"/>
    </source>
</evidence>
<evidence type="ECO:0000256" key="1">
    <source>
        <dbReference type="SAM" id="SignalP"/>
    </source>
</evidence>
<feature type="domain" description="Glycoamylase-like" evidence="2">
    <location>
        <begin position="207"/>
        <end position="415"/>
    </location>
</feature>
<gene>
    <name evidence="3" type="ORF">SAMN04488090_4215</name>
</gene>
<dbReference type="EMBL" id="FNGS01000009">
    <property type="protein sequence ID" value="SDM78209.1"/>
    <property type="molecule type" value="Genomic_DNA"/>
</dbReference>
<dbReference type="AlphaFoldDB" id="A0A1G9W109"/>
<accession>A0A1G9W109</accession>
<feature type="signal peptide" evidence="1">
    <location>
        <begin position="1"/>
        <end position="25"/>
    </location>
</feature>
<feature type="chain" id="PRO_5011575180" description="Glycoamylase-like domain-containing protein" evidence="1">
    <location>
        <begin position="26"/>
        <end position="528"/>
    </location>
</feature>
<protein>
    <recommendedName>
        <fullName evidence="2">Glycoamylase-like domain-containing protein</fullName>
    </recommendedName>
</protein>
<dbReference type="InterPro" id="IPR016883">
    <property type="entry name" value="UCP028431"/>
</dbReference>
<sequence>MRYRLSTQLLVLCLLAGLSSRPALAQTAAKPALPNEKSEYMTVVQKATFRYFWDFAHPVSGLAAERTATPNIVTSGGSGFGIMCLVVGAERQWITREAAVERMLKITAFLEKADRFHGAWSHWLDGNTGRMVPFGQKDNGGDLVETAYLVNGLLVARAYFDGPSAAEKQLRDRITKLWETVEWDWYVRNGKLHWHWSREYEWAMNMPITGYNECLITYVLALGSPTHAISPEVYENTWKKSTHFVNNQEYLGYRLNIGFPYGGPLFFAHYSYLSLDPRKMQDQHTNYWQLNQAQTLINWAYCADKAPKTYNYSEDNWGLTASDDYNFYDAHSPTNDNGTISPTAALSSFPYAPHQAWQALRYLYLKHGNRLFGEYGFLDAYNATKNWYSNQYLAIDQGPVVVMMENYRSGLIWKLGDKIAELRNGLTKMGITNPAYPTGFYAYQPKPGTNEWYLPRHPDSGKFPLEFAVQGSAPVTLELVSKDNALSILKNQSLAPGTYTREIDAPGGTYTATLTQGEVKKTIQLILR</sequence>
<dbReference type="PIRSF" id="PIRSF028431">
    <property type="entry name" value="UCP028431"/>
    <property type="match status" value="1"/>
</dbReference>
<dbReference type="InterPro" id="IPR019282">
    <property type="entry name" value="Glycoamylase-like_cons_dom"/>
</dbReference>